<evidence type="ECO:0000256" key="1">
    <source>
        <dbReference type="SAM" id="MobiDB-lite"/>
    </source>
</evidence>
<proteinExistence type="predicted"/>
<evidence type="ECO:0000313" key="3">
    <source>
        <dbReference type="Proteomes" id="UP000032142"/>
    </source>
</evidence>
<sequence>MLLILYFHVLYLGEHRRVKRARNGPKTEKMDQHGKLTRPRLPHTCRPHVRAYSTALTMV</sequence>
<dbReference type="Proteomes" id="UP000032142">
    <property type="component" value="Unassembled WGS sequence"/>
</dbReference>
<name>A0A0B0P5J3_GOSAR</name>
<organism evidence="2 3">
    <name type="scientific">Gossypium arboreum</name>
    <name type="common">Tree cotton</name>
    <name type="synonym">Gossypium nanking</name>
    <dbReference type="NCBI Taxonomy" id="29729"/>
    <lineage>
        <taxon>Eukaryota</taxon>
        <taxon>Viridiplantae</taxon>
        <taxon>Streptophyta</taxon>
        <taxon>Embryophyta</taxon>
        <taxon>Tracheophyta</taxon>
        <taxon>Spermatophyta</taxon>
        <taxon>Magnoliopsida</taxon>
        <taxon>eudicotyledons</taxon>
        <taxon>Gunneridae</taxon>
        <taxon>Pentapetalae</taxon>
        <taxon>rosids</taxon>
        <taxon>malvids</taxon>
        <taxon>Malvales</taxon>
        <taxon>Malvaceae</taxon>
        <taxon>Malvoideae</taxon>
        <taxon>Gossypium</taxon>
    </lineage>
</organism>
<dbReference type="EMBL" id="KN420343">
    <property type="protein sequence ID" value="KHG22013.1"/>
    <property type="molecule type" value="Genomic_DNA"/>
</dbReference>
<reference evidence="3" key="1">
    <citation type="submission" date="2014-09" db="EMBL/GenBank/DDBJ databases">
        <authorList>
            <person name="Mudge J."/>
            <person name="Ramaraj T."/>
            <person name="Lindquist I.E."/>
            <person name="Bharti A.K."/>
            <person name="Sundararajan A."/>
            <person name="Cameron C.T."/>
            <person name="Woodward J.E."/>
            <person name="May G.D."/>
            <person name="Brubaker C."/>
            <person name="Broadhvest J."/>
            <person name="Wilkins T.A."/>
        </authorList>
    </citation>
    <scope>NUCLEOTIDE SEQUENCE</scope>
    <source>
        <strain evidence="3">cv. AKA8401</strain>
    </source>
</reference>
<feature type="region of interest" description="Disordered" evidence="1">
    <location>
        <begin position="20"/>
        <end position="43"/>
    </location>
</feature>
<keyword evidence="3" id="KW-1185">Reference proteome</keyword>
<dbReference type="AlphaFoldDB" id="A0A0B0P5J3"/>
<accession>A0A0B0P5J3</accession>
<feature type="compositionally biased region" description="Basic and acidic residues" evidence="1">
    <location>
        <begin position="25"/>
        <end position="34"/>
    </location>
</feature>
<gene>
    <name evidence="2" type="ORF">F383_26607</name>
</gene>
<protein>
    <submittedName>
        <fullName evidence="2">Uncharacterized protein</fullName>
    </submittedName>
</protein>
<evidence type="ECO:0000313" key="2">
    <source>
        <dbReference type="EMBL" id="KHG22013.1"/>
    </source>
</evidence>